<feature type="domain" description="Zn(2)-C6 fungal-type" evidence="7">
    <location>
        <begin position="51"/>
        <end position="81"/>
    </location>
</feature>
<dbReference type="GO" id="GO:0003677">
    <property type="term" value="F:DNA binding"/>
    <property type="evidence" value="ECO:0007669"/>
    <property type="project" value="UniProtKB-KW"/>
</dbReference>
<accession>A0A8K0T0S3</accession>
<organism evidence="8 9">
    <name type="scientific">Stachybotrys elegans</name>
    <dbReference type="NCBI Taxonomy" id="80388"/>
    <lineage>
        <taxon>Eukaryota</taxon>
        <taxon>Fungi</taxon>
        <taxon>Dikarya</taxon>
        <taxon>Ascomycota</taxon>
        <taxon>Pezizomycotina</taxon>
        <taxon>Sordariomycetes</taxon>
        <taxon>Hypocreomycetidae</taxon>
        <taxon>Hypocreales</taxon>
        <taxon>Stachybotryaceae</taxon>
        <taxon>Stachybotrys</taxon>
    </lineage>
</organism>
<dbReference type="GO" id="GO:0006351">
    <property type="term" value="P:DNA-templated transcription"/>
    <property type="evidence" value="ECO:0007669"/>
    <property type="project" value="InterPro"/>
</dbReference>
<dbReference type="Pfam" id="PF04082">
    <property type="entry name" value="Fungal_trans"/>
    <property type="match status" value="1"/>
</dbReference>
<dbReference type="OrthoDB" id="271595at2759"/>
<dbReference type="PROSITE" id="PS50048">
    <property type="entry name" value="ZN2_CY6_FUNGAL_2"/>
    <property type="match status" value="1"/>
</dbReference>
<dbReference type="EMBL" id="JAGPNK010000004">
    <property type="protein sequence ID" value="KAH7323201.1"/>
    <property type="molecule type" value="Genomic_DNA"/>
</dbReference>
<keyword evidence="2" id="KW-0479">Metal-binding</keyword>
<evidence type="ECO:0000256" key="3">
    <source>
        <dbReference type="ARBA" id="ARBA00023015"/>
    </source>
</evidence>
<keyword evidence="9" id="KW-1185">Reference proteome</keyword>
<keyword evidence="3" id="KW-0805">Transcription regulation</keyword>
<dbReference type="SUPFAM" id="SSF57701">
    <property type="entry name" value="Zn2/Cys6 DNA-binding domain"/>
    <property type="match status" value="1"/>
</dbReference>
<evidence type="ECO:0000313" key="8">
    <source>
        <dbReference type="EMBL" id="KAH7323201.1"/>
    </source>
</evidence>
<dbReference type="GO" id="GO:0005634">
    <property type="term" value="C:nucleus"/>
    <property type="evidence" value="ECO:0007669"/>
    <property type="project" value="UniProtKB-SubCell"/>
</dbReference>
<dbReference type="GO" id="GO:0008270">
    <property type="term" value="F:zinc ion binding"/>
    <property type="evidence" value="ECO:0007669"/>
    <property type="project" value="InterPro"/>
</dbReference>
<dbReference type="AlphaFoldDB" id="A0A8K0T0S3"/>
<proteinExistence type="predicted"/>
<dbReference type="Proteomes" id="UP000813444">
    <property type="component" value="Unassembled WGS sequence"/>
</dbReference>
<keyword evidence="5" id="KW-0804">Transcription</keyword>
<dbReference type="Pfam" id="PF00172">
    <property type="entry name" value="Zn_clus"/>
    <property type="match status" value="1"/>
</dbReference>
<sequence length="593" mass="67736">MAFSGQIQLPVSTDGSPQSAIMMNHTTRLRFTEHGLEKRKARRRCWPRDPACDHCHLRKIKCNSRHPECSQCTLYNVRCTYTPHIRKRRKDLRVQHKKLDDPVIVPGTGHVFLDQAMSAHRVPRPADITIDGEVSTRRDLPPASDLTILIDDYFANFNNVVPLFSEKSFRTMLHEWNQYPGHRDSITWACINVAMALAIQYHATNVRLSEPFGLDTFTKNTRSAIGDLVSQAVDLRSVQVLLGLTMLFQTKTDLQASSLLLATATKLAHRLRLHRKPEPGSPEDENASERACVFWLLFILDRDVSIKGQEPFLHRDADIEIDLPSTNQHGLTGVYHRDEGVWFNLFQARVHLARVQGCIYDWTYSTAAKDFTDEERRRNELCLTKSLGNWQRSIPEAFRYNRLSTNLPPFIFDHLLLLHFDYFHSVFKARRVYSDDPVWVWRLAEYSDQFALGWKQPITHMGCGPCPLAGKDAVAAPRQSPLPEGWNSLVDTARSCMGLWRQIDRHNDGLIRATLCVNTTAMIIIIANNLTLSEHSMHNEFLCDTELVSEVLDFSGKLVARSADDRMTKIHASHSELNRRAANAVALFFATKM</sequence>
<dbReference type="InterPro" id="IPR036864">
    <property type="entry name" value="Zn2-C6_fun-type_DNA-bd_sf"/>
</dbReference>
<dbReference type="CDD" id="cd12148">
    <property type="entry name" value="fungal_TF_MHR"/>
    <property type="match status" value="1"/>
</dbReference>
<evidence type="ECO:0000313" key="9">
    <source>
        <dbReference type="Proteomes" id="UP000813444"/>
    </source>
</evidence>
<evidence type="ECO:0000256" key="5">
    <source>
        <dbReference type="ARBA" id="ARBA00023163"/>
    </source>
</evidence>
<name>A0A8K0T0S3_9HYPO</name>
<dbReference type="SMART" id="SM00066">
    <property type="entry name" value="GAL4"/>
    <property type="match status" value="1"/>
</dbReference>
<evidence type="ECO:0000256" key="6">
    <source>
        <dbReference type="ARBA" id="ARBA00023242"/>
    </source>
</evidence>
<dbReference type="PANTHER" id="PTHR46910:SF37">
    <property type="entry name" value="ZN(II)2CYS6 TRANSCRIPTION FACTOR (EUROFUNG)"/>
    <property type="match status" value="1"/>
</dbReference>
<dbReference type="InterPro" id="IPR050987">
    <property type="entry name" value="AtrR-like"/>
</dbReference>
<dbReference type="Gene3D" id="4.10.240.10">
    <property type="entry name" value="Zn(2)-C6 fungal-type DNA-binding domain"/>
    <property type="match status" value="1"/>
</dbReference>
<dbReference type="PANTHER" id="PTHR46910">
    <property type="entry name" value="TRANSCRIPTION FACTOR PDR1"/>
    <property type="match status" value="1"/>
</dbReference>
<dbReference type="InterPro" id="IPR007219">
    <property type="entry name" value="XnlR_reg_dom"/>
</dbReference>
<dbReference type="SMART" id="SM00906">
    <property type="entry name" value="Fungal_trans"/>
    <property type="match status" value="1"/>
</dbReference>
<comment type="caution">
    <text evidence="8">The sequence shown here is derived from an EMBL/GenBank/DDBJ whole genome shotgun (WGS) entry which is preliminary data.</text>
</comment>
<gene>
    <name evidence="8" type="ORF">B0I35DRAFT_477084</name>
</gene>
<dbReference type="PROSITE" id="PS00463">
    <property type="entry name" value="ZN2_CY6_FUNGAL_1"/>
    <property type="match status" value="1"/>
</dbReference>
<dbReference type="InterPro" id="IPR001138">
    <property type="entry name" value="Zn2Cys6_DnaBD"/>
</dbReference>
<reference evidence="8" key="1">
    <citation type="journal article" date="2021" name="Nat. Commun.">
        <title>Genetic determinants of endophytism in the Arabidopsis root mycobiome.</title>
        <authorList>
            <person name="Mesny F."/>
            <person name="Miyauchi S."/>
            <person name="Thiergart T."/>
            <person name="Pickel B."/>
            <person name="Atanasova L."/>
            <person name="Karlsson M."/>
            <person name="Huettel B."/>
            <person name="Barry K.W."/>
            <person name="Haridas S."/>
            <person name="Chen C."/>
            <person name="Bauer D."/>
            <person name="Andreopoulos W."/>
            <person name="Pangilinan J."/>
            <person name="LaButti K."/>
            <person name="Riley R."/>
            <person name="Lipzen A."/>
            <person name="Clum A."/>
            <person name="Drula E."/>
            <person name="Henrissat B."/>
            <person name="Kohler A."/>
            <person name="Grigoriev I.V."/>
            <person name="Martin F.M."/>
            <person name="Hacquard S."/>
        </authorList>
    </citation>
    <scope>NUCLEOTIDE SEQUENCE</scope>
    <source>
        <strain evidence="8">MPI-CAGE-CH-0235</strain>
    </source>
</reference>
<keyword evidence="4" id="KW-0238">DNA-binding</keyword>
<protein>
    <submittedName>
        <fullName evidence="8">Fungal-specific transcription factor domain-containing protein</fullName>
    </submittedName>
</protein>
<evidence type="ECO:0000256" key="1">
    <source>
        <dbReference type="ARBA" id="ARBA00004123"/>
    </source>
</evidence>
<comment type="subcellular location">
    <subcellularLocation>
        <location evidence="1">Nucleus</location>
    </subcellularLocation>
</comment>
<dbReference type="GO" id="GO:0000981">
    <property type="term" value="F:DNA-binding transcription factor activity, RNA polymerase II-specific"/>
    <property type="evidence" value="ECO:0007669"/>
    <property type="project" value="InterPro"/>
</dbReference>
<evidence type="ECO:0000259" key="7">
    <source>
        <dbReference type="PROSITE" id="PS50048"/>
    </source>
</evidence>
<keyword evidence="6" id="KW-0539">Nucleus</keyword>
<dbReference type="CDD" id="cd00067">
    <property type="entry name" value="GAL4"/>
    <property type="match status" value="1"/>
</dbReference>
<evidence type="ECO:0000256" key="4">
    <source>
        <dbReference type="ARBA" id="ARBA00023125"/>
    </source>
</evidence>
<evidence type="ECO:0000256" key="2">
    <source>
        <dbReference type="ARBA" id="ARBA00022723"/>
    </source>
</evidence>